<evidence type="ECO:0000313" key="2">
    <source>
        <dbReference type="EMBL" id="PZM14893.1"/>
    </source>
</evidence>
<dbReference type="Pfam" id="PF10138">
    <property type="entry name" value="vWA-TerF-like"/>
    <property type="match status" value="1"/>
</dbReference>
<protein>
    <recommendedName>
        <fullName evidence="1">vWA found in TerF C terminus domain-containing protein</fullName>
    </recommendedName>
</protein>
<keyword evidence="3" id="KW-1185">Reference proteome</keyword>
<proteinExistence type="predicted"/>
<comment type="caution">
    <text evidence="2">The sequence shown here is derived from an EMBL/GenBank/DDBJ whole genome shotgun (WGS) entry which is preliminary data.</text>
</comment>
<dbReference type="EMBL" id="PCDP01000029">
    <property type="protein sequence ID" value="PZM14893.1"/>
    <property type="molecule type" value="Genomic_DNA"/>
</dbReference>
<name>A0A2W4EWA4_9HYPH</name>
<reference evidence="2 3" key="1">
    <citation type="journal article" date="2018" name="Sci. Rep.">
        <title>Rhizobium tumorigenes sp. nov., a novel plant tumorigenic bacterium isolated from cane gall tumors on thornless blackberry.</title>
        <authorList>
            <person name="Kuzmanovi N."/>
            <person name="Smalla K."/>
            <person name="Gronow S."/>
            <person name="PuBawska J."/>
        </authorList>
    </citation>
    <scope>NUCLEOTIDE SEQUENCE [LARGE SCALE GENOMIC DNA]</scope>
    <source>
        <strain evidence="2 3">CCBAU 85046</strain>
    </source>
</reference>
<feature type="domain" description="vWA found in TerF C terminus" evidence="1">
    <location>
        <begin position="31"/>
        <end position="74"/>
    </location>
</feature>
<organism evidence="2 3">
    <name type="scientific">Rhizobium tubonense</name>
    <dbReference type="NCBI Taxonomy" id="484088"/>
    <lineage>
        <taxon>Bacteria</taxon>
        <taxon>Pseudomonadati</taxon>
        <taxon>Pseudomonadota</taxon>
        <taxon>Alphaproteobacteria</taxon>
        <taxon>Hyphomicrobiales</taxon>
        <taxon>Rhizobiaceae</taxon>
        <taxon>Rhizobium/Agrobacterium group</taxon>
        <taxon>Rhizobium</taxon>
    </lineage>
</organism>
<dbReference type="AlphaFoldDB" id="A0A2W4EWA4"/>
<dbReference type="Proteomes" id="UP000248925">
    <property type="component" value="Unassembled WGS sequence"/>
</dbReference>
<sequence length="159" mass="17698">MTTFGLQKPEDEIRRVGFVLETQGIHERIEAQVGLNIDVSGSMKELYEKGVAQSALERVLSVALNFDEDGRIQHGHESEFVAGKRRLASIDSFVSPFACGNAPGRAFASLLSGAVCRSRRQANQPTFDISMSRWSMCSLIWPRASFVTLRCSRFCPTLR</sequence>
<dbReference type="InterPro" id="IPR019303">
    <property type="entry name" value="vWA_TerF_C"/>
</dbReference>
<accession>A0A2W4EWA4</accession>
<dbReference type="RefSeq" id="WP_111159982.1">
    <property type="nucleotide sequence ID" value="NZ_PCDP01000029.1"/>
</dbReference>
<evidence type="ECO:0000313" key="3">
    <source>
        <dbReference type="Proteomes" id="UP000248925"/>
    </source>
</evidence>
<gene>
    <name evidence="2" type="ORF">CPY51_09380</name>
</gene>
<evidence type="ECO:0000259" key="1">
    <source>
        <dbReference type="Pfam" id="PF10138"/>
    </source>
</evidence>
<dbReference type="OrthoDB" id="5756874at2"/>